<name>A0A922ML07_SPOEX</name>
<dbReference type="InterPro" id="IPR019024">
    <property type="entry name" value="RNase_H2_suB_wHTH"/>
</dbReference>
<dbReference type="InterPro" id="IPR041195">
    <property type="entry name" value="Rnh202_N"/>
</dbReference>
<feature type="domain" description="Rnh202 triple barrel" evidence="9">
    <location>
        <begin position="35"/>
        <end position="95"/>
    </location>
</feature>
<gene>
    <name evidence="10" type="ORF">HF086_005032</name>
</gene>
<dbReference type="EMBL" id="JACEFF010000364">
    <property type="protein sequence ID" value="KAH9638951.1"/>
    <property type="molecule type" value="Genomic_DNA"/>
</dbReference>
<comment type="similarity">
    <text evidence="2">Belongs to the RNase H2 subunit B family.</text>
</comment>
<dbReference type="InterPro" id="IPR040456">
    <property type="entry name" value="RNase_H2_suB"/>
</dbReference>
<organism evidence="10 11">
    <name type="scientific">Spodoptera exigua</name>
    <name type="common">Beet armyworm</name>
    <name type="synonym">Noctua fulgens</name>
    <dbReference type="NCBI Taxonomy" id="7107"/>
    <lineage>
        <taxon>Eukaryota</taxon>
        <taxon>Metazoa</taxon>
        <taxon>Ecdysozoa</taxon>
        <taxon>Arthropoda</taxon>
        <taxon>Hexapoda</taxon>
        <taxon>Insecta</taxon>
        <taxon>Pterygota</taxon>
        <taxon>Neoptera</taxon>
        <taxon>Endopterygota</taxon>
        <taxon>Lepidoptera</taxon>
        <taxon>Glossata</taxon>
        <taxon>Ditrysia</taxon>
        <taxon>Noctuoidea</taxon>
        <taxon>Noctuidae</taxon>
        <taxon>Amphipyrinae</taxon>
        <taxon>Spodoptera</taxon>
    </lineage>
</organism>
<evidence type="ECO:0000313" key="11">
    <source>
        <dbReference type="Proteomes" id="UP000814243"/>
    </source>
</evidence>
<dbReference type="PANTHER" id="PTHR13383:SF11">
    <property type="entry name" value="RIBONUCLEASE H2 SUBUNIT B"/>
    <property type="match status" value="1"/>
</dbReference>
<evidence type="ECO:0000259" key="9">
    <source>
        <dbReference type="Pfam" id="PF17745"/>
    </source>
</evidence>
<evidence type="ECO:0000313" key="10">
    <source>
        <dbReference type="EMBL" id="KAH9638951.1"/>
    </source>
</evidence>
<evidence type="ECO:0000256" key="3">
    <source>
        <dbReference type="ARBA" id="ARBA00011277"/>
    </source>
</evidence>
<dbReference type="Proteomes" id="UP000814243">
    <property type="component" value="Unassembled WGS sequence"/>
</dbReference>
<dbReference type="FunFam" id="1.10.20.120:FF:000002">
    <property type="entry name" value="Ribonuclease H2 subunit B"/>
    <property type="match status" value="1"/>
</dbReference>
<evidence type="ECO:0000256" key="5">
    <source>
        <dbReference type="ARBA" id="ARBA00023242"/>
    </source>
</evidence>
<dbReference type="AlphaFoldDB" id="A0A922ML07"/>
<comment type="subcellular location">
    <subcellularLocation>
        <location evidence="1">Nucleus</location>
    </subcellularLocation>
</comment>
<accession>A0A922ML07</accession>
<dbReference type="Gene3D" id="2.20.25.530">
    <property type="match status" value="1"/>
</dbReference>
<evidence type="ECO:0000256" key="2">
    <source>
        <dbReference type="ARBA" id="ARBA00009823"/>
    </source>
</evidence>
<dbReference type="Pfam" id="PF09468">
    <property type="entry name" value="RNase_H2-Ydr279"/>
    <property type="match status" value="1"/>
</dbReference>
<reference evidence="10" key="1">
    <citation type="journal article" date="2021" name="G3 (Bethesda)">
        <title>Genome and transcriptome analysis of the beet armyworm Spodoptera exigua reveals targets for pest control. .</title>
        <authorList>
            <person name="Simon S."/>
            <person name="Breeschoten T."/>
            <person name="Jansen H.J."/>
            <person name="Dirks R.P."/>
            <person name="Schranz M.E."/>
            <person name="Ros V.I.D."/>
        </authorList>
    </citation>
    <scope>NUCLEOTIDE SEQUENCE</scope>
    <source>
        <strain evidence="10">TB_SE_WUR_2020</strain>
    </source>
</reference>
<dbReference type="GO" id="GO:0006401">
    <property type="term" value="P:RNA catabolic process"/>
    <property type="evidence" value="ECO:0007669"/>
    <property type="project" value="TreeGrafter"/>
</dbReference>
<dbReference type="PANTHER" id="PTHR13383">
    <property type="entry name" value="RIBONUCLEASE H2 SUBUNIT B"/>
    <property type="match status" value="1"/>
</dbReference>
<dbReference type="GO" id="GO:0005654">
    <property type="term" value="C:nucleoplasm"/>
    <property type="evidence" value="ECO:0007669"/>
    <property type="project" value="TreeGrafter"/>
</dbReference>
<evidence type="ECO:0000256" key="6">
    <source>
        <dbReference type="ARBA" id="ARBA00024778"/>
    </source>
</evidence>
<comment type="subunit">
    <text evidence="3">The RNase H2 complex is a heterotrimer composed of the catalytic subunit RNASEH2A and the non-catalytic subunits RNASEH2B and RNASEH2C.</text>
</comment>
<keyword evidence="5" id="KW-0539">Nucleus</keyword>
<comment type="caution">
    <text evidence="10">The sequence shown here is derived from an EMBL/GenBank/DDBJ whole genome shotgun (WGS) entry which is preliminary data.</text>
</comment>
<feature type="domain" description="Ribonuclease H2 subunit B wHTH" evidence="8">
    <location>
        <begin position="98"/>
        <end position="222"/>
    </location>
</feature>
<dbReference type="CDD" id="cd09270">
    <property type="entry name" value="RNase_H2-B"/>
    <property type="match status" value="1"/>
</dbReference>
<comment type="function">
    <text evidence="6">Non catalytic subunit of RNase H2, an endonuclease that specifically degrades the RNA of RNA:DNA hybrids. Participates in DNA replication, possibly by mediating the removal of lagging-strand Okazaki fragment RNA primers during DNA replication. Mediates the excision of single ribonucleotides from DNA:RNA duplexes.</text>
</comment>
<sequence length="307" mass="34798">MSTRSNTKNKMPSPPVQKRVENSWILLVKDSLLENKNFNIVTLPHPASGKPGKYCLDDINNKIYEIISYDEPYRSWFIGETVKSDGSVQMCTPVNPIFLVLPKLKEQCSSRAVPLEDLLSEKGYDKILDFVPSLDCIADLKGSPELKAYKYNEEKTLSWLKDRVHKVSKVLRQKNIHVTPGATSATFVTSTISNDNVDEEFFLKYAFELISGYLQEEMVQLLEKVFNFKPDLIETIGNKRKSEVDSNGINKKIKLEDADDKSKIKMEITPDKNTNGVKKEKSLTAKEKAMQKAASGTKTISSFFKKK</sequence>
<protein>
    <recommendedName>
        <fullName evidence="4">Ribonuclease H2 subunit B</fullName>
    </recommendedName>
    <alternativeName>
        <fullName evidence="7">Ribonuclease HI subunit B</fullName>
    </alternativeName>
</protein>
<evidence type="ECO:0000256" key="4">
    <source>
        <dbReference type="ARBA" id="ARBA00019062"/>
    </source>
</evidence>
<evidence type="ECO:0000259" key="8">
    <source>
        <dbReference type="Pfam" id="PF09468"/>
    </source>
</evidence>
<dbReference type="Pfam" id="PF17745">
    <property type="entry name" value="Ydr279_N"/>
    <property type="match status" value="1"/>
</dbReference>
<evidence type="ECO:0000256" key="7">
    <source>
        <dbReference type="ARBA" id="ARBA00033464"/>
    </source>
</evidence>
<dbReference type="Gene3D" id="1.10.20.120">
    <property type="match status" value="1"/>
</dbReference>
<proteinExistence type="inferred from homology"/>
<evidence type="ECO:0000256" key="1">
    <source>
        <dbReference type="ARBA" id="ARBA00004123"/>
    </source>
</evidence>
<dbReference type="GO" id="GO:0032299">
    <property type="term" value="C:ribonuclease H2 complex"/>
    <property type="evidence" value="ECO:0007669"/>
    <property type="project" value="InterPro"/>
</dbReference>